<keyword evidence="2" id="KW-1185">Reference proteome</keyword>
<dbReference type="Proteomes" id="UP001372338">
    <property type="component" value="Unassembled WGS sequence"/>
</dbReference>
<gene>
    <name evidence="1" type="ORF">RIF29_25468</name>
</gene>
<organism evidence="1 2">
    <name type="scientific">Crotalaria pallida</name>
    <name type="common">Smooth rattlebox</name>
    <name type="synonym">Crotalaria striata</name>
    <dbReference type="NCBI Taxonomy" id="3830"/>
    <lineage>
        <taxon>Eukaryota</taxon>
        <taxon>Viridiplantae</taxon>
        <taxon>Streptophyta</taxon>
        <taxon>Embryophyta</taxon>
        <taxon>Tracheophyta</taxon>
        <taxon>Spermatophyta</taxon>
        <taxon>Magnoliopsida</taxon>
        <taxon>eudicotyledons</taxon>
        <taxon>Gunneridae</taxon>
        <taxon>Pentapetalae</taxon>
        <taxon>rosids</taxon>
        <taxon>fabids</taxon>
        <taxon>Fabales</taxon>
        <taxon>Fabaceae</taxon>
        <taxon>Papilionoideae</taxon>
        <taxon>50 kb inversion clade</taxon>
        <taxon>genistoids sensu lato</taxon>
        <taxon>core genistoids</taxon>
        <taxon>Crotalarieae</taxon>
        <taxon>Crotalaria</taxon>
    </lineage>
</organism>
<evidence type="ECO:0000313" key="2">
    <source>
        <dbReference type="Proteomes" id="UP001372338"/>
    </source>
</evidence>
<name>A0AAN9HXI4_CROPI</name>
<dbReference type="EMBL" id="JAYWIO010000005">
    <property type="protein sequence ID" value="KAK7259853.1"/>
    <property type="molecule type" value="Genomic_DNA"/>
</dbReference>
<dbReference type="AlphaFoldDB" id="A0AAN9HXI4"/>
<reference evidence="1 2" key="1">
    <citation type="submission" date="2024-01" db="EMBL/GenBank/DDBJ databases">
        <title>The genomes of 5 underutilized Papilionoideae crops provide insights into root nodulation and disease resistanc.</title>
        <authorList>
            <person name="Yuan L."/>
        </authorList>
    </citation>
    <scope>NUCLEOTIDE SEQUENCE [LARGE SCALE GENOMIC DNA]</scope>
    <source>
        <strain evidence="1">ZHUSHIDOU_FW_LH</strain>
        <tissue evidence="1">Leaf</tissue>
    </source>
</reference>
<comment type="caution">
    <text evidence="1">The sequence shown here is derived from an EMBL/GenBank/DDBJ whole genome shotgun (WGS) entry which is preliminary data.</text>
</comment>
<sequence length="161" mass="17099">MKEVRIKGDLQSSVRLILQYPLTYCLEVLLLGIAWCGVGTSGSGYEGGVSQQLDDMIESDLASHVRYLGASQLSLESVSLGDLDSVRLILHYSLTYCPKVLLLGMAWCGVGTSGSGYEGGVSQQLDDMIESDLASHVRYVGASQLSLESVSSGNLESVSSA</sequence>
<proteinExistence type="predicted"/>
<evidence type="ECO:0000313" key="1">
    <source>
        <dbReference type="EMBL" id="KAK7259853.1"/>
    </source>
</evidence>
<protein>
    <submittedName>
        <fullName evidence="1">Uncharacterized protein</fullName>
    </submittedName>
</protein>
<accession>A0AAN9HXI4</accession>